<gene>
    <name evidence="1" type="ORF">HF086_012853</name>
</gene>
<reference evidence="1" key="1">
    <citation type="journal article" date="2021" name="G3 (Bethesda)">
        <title>Genome and transcriptome analysis of the beet armyworm Spodoptera exigua reveals targets for pest control. .</title>
        <authorList>
            <person name="Simon S."/>
            <person name="Breeschoten T."/>
            <person name="Jansen H.J."/>
            <person name="Dirks R.P."/>
            <person name="Schranz M.E."/>
            <person name="Ros V.I.D."/>
        </authorList>
    </citation>
    <scope>NUCLEOTIDE SEQUENCE</scope>
    <source>
        <strain evidence="1">TB_SE_WUR_2020</strain>
    </source>
</reference>
<evidence type="ECO:0000313" key="2">
    <source>
        <dbReference type="Proteomes" id="UP000814243"/>
    </source>
</evidence>
<organism evidence="1 2">
    <name type="scientific">Spodoptera exigua</name>
    <name type="common">Beet armyworm</name>
    <name type="synonym">Noctua fulgens</name>
    <dbReference type="NCBI Taxonomy" id="7107"/>
    <lineage>
        <taxon>Eukaryota</taxon>
        <taxon>Metazoa</taxon>
        <taxon>Ecdysozoa</taxon>
        <taxon>Arthropoda</taxon>
        <taxon>Hexapoda</taxon>
        <taxon>Insecta</taxon>
        <taxon>Pterygota</taxon>
        <taxon>Neoptera</taxon>
        <taxon>Endopterygota</taxon>
        <taxon>Lepidoptera</taxon>
        <taxon>Glossata</taxon>
        <taxon>Ditrysia</taxon>
        <taxon>Noctuoidea</taxon>
        <taxon>Noctuidae</taxon>
        <taxon>Amphipyrinae</taxon>
        <taxon>Spodoptera</taxon>
    </lineage>
</organism>
<dbReference type="Proteomes" id="UP000814243">
    <property type="component" value="Unassembled WGS sequence"/>
</dbReference>
<evidence type="ECO:0008006" key="3">
    <source>
        <dbReference type="Google" id="ProtNLM"/>
    </source>
</evidence>
<comment type="caution">
    <text evidence="1">The sequence shown here is derived from an EMBL/GenBank/DDBJ whole genome shotgun (WGS) entry which is preliminary data.</text>
</comment>
<protein>
    <recommendedName>
        <fullName evidence="3">Sushi domain-containing protein</fullName>
    </recommendedName>
</protein>
<dbReference type="EMBL" id="JACEFF010000368">
    <property type="protein sequence ID" value="KAH9638900.1"/>
    <property type="molecule type" value="Genomic_DNA"/>
</dbReference>
<evidence type="ECO:0000313" key="1">
    <source>
        <dbReference type="EMBL" id="KAH9638900.1"/>
    </source>
</evidence>
<proteinExistence type="predicted"/>
<dbReference type="AlphaFoldDB" id="A0A922SIJ5"/>
<name>A0A922SIJ5_SPOEX</name>
<accession>A0A922SIJ5</accession>
<sequence length="93" mass="10254">MDMSLTCNLLFCRPSHRDAGSAGQLQCHSQGTQTIIQCHEGGQWKMAEAFCEAAERAPADATPERAGRVLQLPRTERIDLNSGLKVIHYVPEC</sequence>